<dbReference type="PANTHER" id="PTHR38779">
    <property type="entry name" value="TYPE II SECRETION SYSTEM PROTEIN I-RELATED"/>
    <property type="match status" value="1"/>
</dbReference>
<keyword evidence="4" id="KW-0488">Methylation</keyword>
<dbReference type="InterPro" id="IPR012902">
    <property type="entry name" value="N_methyl_site"/>
</dbReference>
<dbReference type="InterPro" id="IPR010052">
    <property type="entry name" value="T2SS_protein-GspI"/>
</dbReference>
<evidence type="ECO:0000256" key="5">
    <source>
        <dbReference type="ARBA" id="ARBA00022519"/>
    </source>
</evidence>
<protein>
    <submittedName>
        <fullName evidence="9">Type II secretion system GspH family protein</fullName>
    </submittedName>
</protein>
<keyword evidence="7" id="KW-1133">Transmembrane helix</keyword>
<evidence type="ECO:0000256" key="1">
    <source>
        <dbReference type="ARBA" id="ARBA00004377"/>
    </source>
</evidence>
<evidence type="ECO:0000256" key="2">
    <source>
        <dbReference type="ARBA" id="ARBA00008358"/>
    </source>
</evidence>
<evidence type="ECO:0000256" key="8">
    <source>
        <dbReference type="ARBA" id="ARBA00023136"/>
    </source>
</evidence>
<evidence type="ECO:0000256" key="4">
    <source>
        <dbReference type="ARBA" id="ARBA00022481"/>
    </source>
</evidence>
<keyword evidence="3" id="KW-1003">Cell membrane</keyword>
<comment type="caution">
    <text evidence="9">The sequence shown here is derived from an EMBL/GenBank/DDBJ whole genome shotgun (WGS) entry which is preliminary data.</text>
</comment>
<sequence length="153" mass="16629">MSLSPRPASPLRPPAPRGRRQRGFTLLEVVAAFAILALGLGLAMRAATGAMQQSRQAAEHTRAALHARSILDTLGVGEPLEEGVYEGEFADGYRWVAEVGPHELAAEELPVGFDPQLGAVRLLRIDLVVEWERGQQTAQARFASLRAMLPERP</sequence>
<evidence type="ECO:0000313" key="10">
    <source>
        <dbReference type="Proteomes" id="UP001431449"/>
    </source>
</evidence>
<organism evidence="9 10">
    <name type="scientific">Pseudomarimonas salicorniae</name>
    <dbReference type="NCBI Taxonomy" id="2933270"/>
    <lineage>
        <taxon>Bacteria</taxon>
        <taxon>Pseudomonadati</taxon>
        <taxon>Pseudomonadota</taxon>
        <taxon>Gammaproteobacteria</taxon>
        <taxon>Lysobacterales</taxon>
        <taxon>Lysobacteraceae</taxon>
        <taxon>Pseudomarimonas</taxon>
    </lineage>
</organism>
<reference evidence="9" key="1">
    <citation type="submission" date="2022-04" db="EMBL/GenBank/DDBJ databases">
        <title>Lysobacter sp. CAU 1642 isolated from sea sand.</title>
        <authorList>
            <person name="Kim W."/>
        </authorList>
    </citation>
    <scope>NUCLEOTIDE SEQUENCE</scope>
    <source>
        <strain evidence="9">CAU 1642</strain>
    </source>
</reference>
<evidence type="ECO:0000256" key="6">
    <source>
        <dbReference type="ARBA" id="ARBA00022692"/>
    </source>
</evidence>
<proteinExistence type="inferred from homology"/>
<dbReference type="Pfam" id="PF07963">
    <property type="entry name" value="N_methyl"/>
    <property type="match status" value="1"/>
</dbReference>
<evidence type="ECO:0000256" key="7">
    <source>
        <dbReference type="ARBA" id="ARBA00022989"/>
    </source>
</evidence>
<keyword evidence="5" id="KW-0997">Cell inner membrane</keyword>
<dbReference type="PROSITE" id="PS00409">
    <property type="entry name" value="PROKAR_NTER_METHYL"/>
    <property type="match status" value="1"/>
</dbReference>
<comment type="subcellular location">
    <subcellularLocation>
        <location evidence="1">Cell inner membrane</location>
        <topology evidence="1">Single-pass membrane protein</topology>
    </subcellularLocation>
</comment>
<dbReference type="Proteomes" id="UP001431449">
    <property type="component" value="Unassembled WGS sequence"/>
</dbReference>
<keyword evidence="8" id="KW-0472">Membrane</keyword>
<accession>A0ABT0GJ58</accession>
<name>A0ABT0GJ58_9GAMM</name>
<dbReference type="PANTHER" id="PTHR38779:SF2">
    <property type="entry name" value="TYPE II SECRETION SYSTEM PROTEIN I-RELATED"/>
    <property type="match status" value="1"/>
</dbReference>
<keyword evidence="10" id="KW-1185">Reference proteome</keyword>
<evidence type="ECO:0000313" key="9">
    <source>
        <dbReference type="EMBL" id="MCK7594576.1"/>
    </source>
</evidence>
<keyword evidence="6" id="KW-0812">Transmembrane</keyword>
<evidence type="ECO:0000256" key="3">
    <source>
        <dbReference type="ARBA" id="ARBA00022475"/>
    </source>
</evidence>
<gene>
    <name evidence="9" type="ORF">M0G41_12960</name>
</gene>
<dbReference type="NCBIfam" id="TIGR02532">
    <property type="entry name" value="IV_pilin_GFxxxE"/>
    <property type="match status" value="1"/>
</dbReference>
<comment type="similarity">
    <text evidence="2">Belongs to the GSP I family.</text>
</comment>
<dbReference type="RefSeq" id="WP_248210075.1">
    <property type="nucleotide sequence ID" value="NZ_JALNMH010000010.1"/>
</dbReference>
<dbReference type="EMBL" id="JALNMH010000010">
    <property type="protein sequence ID" value="MCK7594576.1"/>
    <property type="molecule type" value="Genomic_DNA"/>
</dbReference>